<reference evidence="2" key="2">
    <citation type="submission" date="2020-09" db="EMBL/GenBank/DDBJ databases">
        <authorList>
            <person name="Sun Q."/>
            <person name="Zhou Y."/>
        </authorList>
    </citation>
    <scope>NUCLEOTIDE SEQUENCE</scope>
    <source>
        <strain evidence="2">CGMCC 1.15290</strain>
    </source>
</reference>
<comment type="caution">
    <text evidence="2">The sequence shown here is derived from an EMBL/GenBank/DDBJ whole genome shotgun (WGS) entry which is preliminary data.</text>
</comment>
<evidence type="ECO:0000313" key="3">
    <source>
        <dbReference type="Proteomes" id="UP000627292"/>
    </source>
</evidence>
<proteinExistence type="predicted"/>
<sequence length="199" mass="23296">MGIVEAVKAAAKKVVKAVDLQVQRWQNKVIDLQNLQRKAENLLSKLRLDDIASWTDKQKAQYQQYFDELWRVKAILTYSGRFVEIINLQKQIVNEYATAYNIIRQDNHFTEAEISRMHNIYSGIVTESLSGIDNIIVMMKSFTMQMSDAQRIALINQTADELEGYLNDLREFNQDNKLLRLQRARSQEEIAFIKKLYNF</sequence>
<evidence type="ECO:0000313" key="2">
    <source>
        <dbReference type="EMBL" id="GGH59777.1"/>
    </source>
</evidence>
<dbReference type="AlphaFoldDB" id="A0A917MRJ9"/>
<reference evidence="2" key="1">
    <citation type="journal article" date="2014" name="Int. J. Syst. Evol. Microbiol.">
        <title>Complete genome sequence of Corynebacterium casei LMG S-19264T (=DSM 44701T), isolated from a smear-ripened cheese.</title>
        <authorList>
            <consortium name="US DOE Joint Genome Institute (JGI-PGF)"/>
            <person name="Walter F."/>
            <person name="Albersmeier A."/>
            <person name="Kalinowski J."/>
            <person name="Ruckert C."/>
        </authorList>
    </citation>
    <scope>NUCLEOTIDE SEQUENCE</scope>
    <source>
        <strain evidence="2">CGMCC 1.15290</strain>
    </source>
</reference>
<dbReference type="Proteomes" id="UP000627292">
    <property type="component" value="Unassembled WGS sequence"/>
</dbReference>
<evidence type="ECO:0000256" key="1">
    <source>
        <dbReference type="SAM" id="Coils"/>
    </source>
</evidence>
<organism evidence="2 3">
    <name type="scientific">Filimonas zeae</name>
    <dbReference type="NCBI Taxonomy" id="1737353"/>
    <lineage>
        <taxon>Bacteria</taxon>
        <taxon>Pseudomonadati</taxon>
        <taxon>Bacteroidota</taxon>
        <taxon>Chitinophagia</taxon>
        <taxon>Chitinophagales</taxon>
        <taxon>Chitinophagaceae</taxon>
        <taxon>Filimonas</taxon>
    </lineage>
</organism>
<evidence type="ECO:0008006" key="4">
    <source>
        <dbReference type="Google" id="ProtNLM"/>
    </source>
</evidence>
<accession>A0A917MRJ9</accession>
<keyword evidence="3" id="KW-1185">Reference proteome</keyword>
<feature type="coiled-coil region" evidence="1">
    <location>
        <begin position="155"/>
        <end position="189"/>
    </location>
</feature>
<dbReference type="EMBL" id="BMIB01000001">
    <property type="protein sequence ID" value="GGH59777.1"/>
    <property type="molecule type" value="Genomic_DNA"/>
</dbReference>
<keyword evidence="1" id="KW-0175">Coiled coil</keyword>
<name>A0A917MRJ9_9BACT</name>
<gene>
    <name evidence="2" type="ORF">GCM10011379_06930</name>
</gene>
<protein>
    <recommendedName>
        <fullName evidence="4">Conjugal transfer protein TraI</fullName>
    </recommendedName>
</protein>